<evidence type="ECO:0000313" key="4">
    <source>
        <dbReference type="Proteomes" id="UP000184292"/>
    </source>
</evidence>
<evidence type="ECO:0000313" key="3">
    <source>
        <dbReference type="EMBL" id="SHI78889.1"/>
    </source>
</evidence>
<dbReference type="AlphaFoldDB" id="A0A1M6E0G7"/>
<dbReference type="STRING" id="1447782.SAMN05444417_1718"/>
<accession>A0A1M6E0G7</accession>
<keyword evidence="4" id="KW-1185">Reference proteome</keyword>
<evidence type="ECO:0000256" key="1">
    <source>
        <dbReference type="SAM" id="Phobius"/>
    </source>
</evidence>
<organism evidence="3 4">
    <name type="scientific">Wenxinia saemankumensis</name>
    <dbReference type="NCBI Taxonomy" id="1447782"/>
    <lineage>
        <taxon>Bacteria</taxon>
        <taxon>Pseudomonadati</taxon>
        <taxon>Pseudomonadota</taxon>
        <taxon>Alphaproteobacteria</taxon>
        <taxon>Rhodobacterales</taxon>
        <taxon>Roseobacteraceae</taxon>
        <taxon>Wenxinia</taxon>
    </lineage>
</organism>
<name>A0A1M6E0G7_9RHOB</name>
<dbReference type="RefSeq" id="WP_073328406.1">
    <property type="nucleotide sequence ID" value="NZ_FQYO01000003.1"/>
</dbReference>
<dbReference type="InterPro" id="IPR019088">
    <property type="entry name" value="CHP02186-rel_TM"/>
</dbReference>
<protein>
    <recommendedName>
        <fullName evidence="5">Transmembrane protein (Alph_Pro_TM)</fullName>
    </recommendedName>
</protein>
<keyword evidence="1" id="KW-1133">Transmembrane helix</keyword>
<feature type="chain" id="PRO_5012883948" description="Transmembrane protein (Alph_Pro_TM)" evidence="2">
    <location>
        <begin position="19"/>
        <end position="257"/>
    </location>
</feature>
<feature type="transmembrane region" description="Helical" evidence="1">
    <location>
        <begin position="232"/>
        <end position="255"/>
    </location>
</feature>
<evidence type="ECO:0008006" key="5">
    <source>
        <dbReference type="Google" id="ProtNLM"/>
    </source>
</evidence>
<proteinExistence type="predicted"/>
<keyword evidence="1" id="KW-0812">Transmembrane</keyword>
<keyword evidence="2" id="KW-0732">Signal</keyword>
<dbReference type="Proteomes" id="UP000184292">
    <property type="component" value="Unassembled WGS sequence"/>
</dbReference>
<evidence type="ECO:0000256" key="2">
    <source>
        <dbReference type="SAM" id="SignalP"/>
    </source>
</evidence>
<gene>
    <name evidence="3" type="ORF">SAMN05444417_1718</name>
</gene>
<keyword evidence="1" id="KW-0472">Membrane</keyword>
<feature type="signal peptide" evidence="2">
    <location>
        <begin position="1"/>
        <end position="18"/>
    </location>
</feature>
<reference evidence="3 4" key="1">
    <citation type="submission" date="2016-11" db="EMBL/GenBank/DDBJ databases">
        <authorList>
            <person name="Jaros S."/>
            <person name="Januszkiewicz K."/>
            <person name="Wedrychowicz H."/>
        </authorList>
    </citation>
    <scope>NUCLEOTIDE SEQUENCE [LARGE SCALE GENOMIC DNA]</scope>
    <source>
        <strain evidence="3 4">DSM 100565</strain>
    </source>
</reference>
<dbReference type="Pfam" id="PF09608">
    <property type="entry name" value="Alph_Pro_TM"/>
    <property type="match status" value="1"/>
</dbReference>
<dbReference type="OrthoDB" id="9815212at2"/>
<sequence length="257" mass="27897">MRRLVLALLLALPLPLAAQDTEGRLGEEIVLGLSADEVAITVTFDGSDLLVFGAIRRSAPPPATPAEIVLVVSGPLVPVTVRRAERVAGIWMNTDAAHVDLAPSFYAVSTSGPLPEVLSAVENQRHSVTVPRAIRSVGNRIEGADTFVEALIRIREAEGLYRIEEGAVDFEEETLFSASVGLPANLTEGNYDIRIYLTRDRRVVDWYEATIGVQRVGIERWLYNLSIQAPPLYGLLALAIAALAGWTASAAARYLRR</sequence>
<dbReference type="EMBL" id="FQYO01000003">
    <property type="protein sequence ID" value="SHI78889.1"/>
    <property type="molecule type" value="Genomic_DNA"/>
</dbReference>